<dbReference type="SMART" id="SM00343">
    <property type="entry name" value="ZnF_C2HC"/>
    <property type="match status" value="1"/>
</dbReference>
<evidence type="ECO:0000313" key="4">
    <source>
        <dbReference type="Proteomes" id="UP001454036"/>
    </source>
</evidence>
<sequence>MKNKKYLSLVAAKAQKLIVMDESNNEGDDELVMLAKNFKKLLKYNNKGKNPKKFNSKIFDNYEKRKRTKEYWRYKKDQPKCFKCNKPDHIKGDCPRLKKKSQPKKAMKAT</sequence>
<dbReference type="PROSITE" id="PS50158">
    <property type="entry name" value="ZF_CCHC"/>
    <property type="match status" value="1"/>
</dbReference>
<keyword evidence="4" id="KW-1185">Reference proteome</keyword>
<dbReference type="InterPro" id="IPR036875">
    <property type="entry name" value="Znf_CCHC_sf"/>
</dbReference>
<organism evidence="3 4">
    <name type="scientific">Lithospermum erythrorhizon</name>
    <name type="common">Purple gromwell</name>
    <name type="synonym">Lithospermum officinale var. erythrorhizon</name>
    <dbReference type="NCBI Taxonomy" id="34254"/>
    <lineage>
        <taxon>Eukaryota</taxon>
        <taxon>Viridiplantae</taxon>
        <taxon>Streptophyta</taxon>
        <taxon>Embryophyta</taxon>
        <taxon>Tracheophyta</taxon>
        <taxon>Spermatophyta</taxon>
        <taxon>Magnoliopsida</taxon>
        <taxon>eudicotyledons</taxon>
        <taxon>Gunneridae</taxon>
        <taxon>Pentapetalae</taxon>
        <taxon>asterids</taxon>
        <taxon>lamiids</taxon>
        <taxon>Boraginales</taxon>
        <taxon>Boraginaceae</taxon>
        <taxon>Boraginoideae</taxon>
        <taxon>Lithospermeae</taxon>
        <taxon>Lithospermum</taxon>
    </lineage>
</organism>
<evidence type="ECO:0000256" key="1">
    <source>
        <dbReference type="PROSITE-ProRule" id="PRU00047"/>
    </source>
</evidence>
<dbReference type="GO" id="GO:0008270">
    <property type="term" value="F:zinc ion binding"/>
    <property type="evidence" value="ECO:0007669"/>
    <property type="project" value="UniProtKB-KW"/>
</dbReference>
<dbReference type="SUPFAM" id="SSF57756">
    <property type="entry name" value="Retrovirus zinc finger-like domains"/>
    <property type="match status" value="1"/>
</dbReference>
<evidence type="ECO:0000313" key="3">
    <source>
        <dbReference type="EMBL" id="GAA0155595.1"/>
    </source>
</evidence>
<feature type="domain" description="CCHC-type" evidence="2">
    <location>
        <begin position="80"/>
        <end position="96"/>
    </location>
</feature>
<proteinExistence type="predicted"/>
<protein>
    <recommendedName>
        <fullName evidence="2">CCHC-type domain-containing protein</fullName>
    </recommendedName>
</protein>
<keyword evidence="1" id="KW-0479">Metal-binding</keyword>
<accession>A0AAV3PWH2</accession>
<dbReference type="AlphaFoldDB" id="A0AAV3PWH2"/>
<keyword evidence="1" id="KW-0862">Zinc</keyword>
<keyword evidence="1" id="KW-0863">Zinc-finger</keyword>
<evidence type="ECO:0000259" key="2">
    <source>
        <dbReference type="PROSITE" id="PS50158"/>
    </source>
</evidence>
<dbReference type="GO" id="GO:0003676">
    <property type="term" value="F:nucleic acid binding"/>
    <property type="evidence" value="ECO:0007669"/>
    <property type="project" value="InterPro"/>
</dbReference>
<name>A0AAV3PWH2_LITER</name>
<gene>
    <name evidence="3" type="ORF">LIER_13290</name>
</gene>
<comment type="caution">
    <text evidence="3">The sequence shown here is derived from an EMBL/GenBank/DDBJ whole genome shotgun (WGS) entry which is preliminary data.</text>
</comment>
<reference evidence="3 4" key="1">
    <citation type="submission" date="2024-01" db="EMBL/GenBank/DDBJ databases">
        <title>The complete chloroplast genome sequence of Lithospermum erythrorhizon: insights into the phylogenetic relationship among Boraginaceae species and the maternal lineages of purple gromwells.</title>
        <authorList>
            <person name="Okada T."/>
            <person name="Watanabe K."/>
        </authorList>
    </citation>
    <scope>NUCLEOTIDE SEQUENCE [LARGE SCALE GENOMIC DNA]</scope>
</reference>
<dbReference type="Gene3D" id="4.10.60.10">
    <property type="entry name" value="Zinc finger, CCHC-type"/>
    <property type="match status" value="1"/>
</dbReference>
<dbReference type="Proteomes" id="UP001454036">
    <property type="component" value="Unassembled WGS sequence"/>
</dbReference>
<dbReference type="InterPro" id="IPR001878">
    <property type="entry name" value="Znf_CCHC"/>
</dbReference>
<dbReference type="EMBL" id="BAABME010002660">
    <property type="protein sequence ID" value="GAA0155595.1"/>
    <property type="molecule type" value="Genomic_DNA"/>
</dbReference>